<keyword evidence="3" id="KW-1280">Immunoglobulin</keyword>
<keyword evidence="6" id="KW-1185">Reference proteome</keyword>
<dbReference type="GO" id="GO:0002250">
    <property type="term" value="P:adaptive immune response"/>
    <property type="evidence" value="ECO:0007669"/>
    <property type="project" value="UniProtKB-KW"/>
</dbReference>
<reference evidence="5 6" key="1">
    <citation type="submission" date="2019-09" db="EMBL/GenBank/DDBJ databases">
        <title>Bird 10,000 Genomes (B10K) Project - Family phase.</title>
        <authorList>
            <person name="Zhang G."/>
        </authorList>
    </citation>
    <scope>NUCLEOTIDE SEQUENCE [LARGE SCALE GENOMIC DNA]</scope>
    <source>
        <strain evidence="5">B10K-DU-012-52</strain>
    </source>
</reference>
<dbReference type="InterPro" id="IPR013783">
    <property type="entry name" value="Ig-like_fold"/>
</dbReference>
<dbReference type="Proteomes" id="UP000520535">
    <property type="component" value="Unassembled WGS sequence"/>
</dbReference>
<feature type="non-terminal residue" evidence="5">
    <location>
        <position position="1"/>
    </location>
</feature>
<dbReference type="InterPro" id="IPR050199">
    <property type="entry name" value="IgHV"/>
</dbReference>
<dbReference type="GO" id="GO:0005576">
    <property type="term" value="C:extracellular region"/>
    <property type="evidence" value="ECO:0007669"/>
    <property type="project" value="UniProtKB-ARBA"/>
</dbReference>
<feature type="non-terminal residue" evidence="5">
    <location>
        <position position="101"/>
    </location>
</feature>
<dbReference type="Gene3D" id="2.60.40.10">
    <property type="entry name" value="Immunoglobulins"/>
    <property type="match status" value="1"/>
</dbReference>
<comment type="caution">
    <text evidence="5">The sequence shown here is derived from an EMBL/GenBank/DDBJ whole genome shotgun (WGS) entry which is preliminary data.</text>
</comment>
<feature type="domain" description="Ig-like" evidence="4">
    <location>
        <begin position="11"/>
        <end position="101"/>
    </location>
</feature>
<protein>
    <submittedName>
        <fullName evidence="5">HV64D protein</fullName>
    </submittedName>
</protein>
<dbReference type="EMBL" id="VYZX01033230">
    <property type="protein sequence ID" value="NXS64110.1"/>
    <property type="molecule type" value="Genomic_DNA"/>
</dbReference>
<dbReference type="InterPro" id="IPR007110">
    <property type="entry name" value="Ig-like_dom"/>
</dbReference>
<proteinExistence type="predicted"/>
<dbReference type="SMART" id="SM00406">
    <property type="entry name" value="IGv"/>
    <property type="match status" value="1"/>
</dbReference>
<dbReference type="SUPFAM" id="SSF48726">
    <property type="entry name" value="Immunoglobulin"/>
    <property type="match status" value="1"/>
</dbReference>
<dbReference type="PANTHER" id="PTHR23266">
    <property type="entry name" value="IMMUNOGLOBULIN HEAVY CHAIN"/>
    <property type="match status" value="1"/>
</dbReference>
<evidence type="ECO:0000259" key="4">
    <source>
        <dbReference type="PROSITE" id="PS50835"/>
    </source>
</evidence>
<keyword evidence="2" id="KW-1064">Adaptive immunity</keyword>
<gene>
    <name evidence="5" type="primary">Ighv364d_1</name>
    <name evidence="5" type="ORF">BRALEP_R02647</name>
</gene>
<dbReference type="AlphaFoldDB" id="A0A7L2W074"/>
<name>A0A7L2W074_9AVES</name>
<sequence>GLGPERVKTWGKGLRGSLTLLCKGSGFSFSICDMMWIRQPPGKGLEYVAGISETGGSTIYAPSVQGRATISRDNPQGRVTLQMSSLREEDTATYYCTKSPD</sequence>
<dbReference type="Pfam" id="PF07686">
    <property type="entry name" value="V-set"/>
    <property type="match status" value="1"/>
</dbReference>
<dbReference type="PROSITE" id="PS50835">
    <property type="entry name" value="IG_LIKE"/>
    <property type="match status" value="1"/>
</dbReference>
<evidence type="ECO:0000256" key="1">
    <source>
        <dbReference type="ARBA" id="ARBA00022859"/>
    </source>
</evidence>
<evidence type="ECO:0000313" key="6">
    <source>
        <dbReference type="Proteomes" id="UP000520535"/>
    </source>
</evidence>
<evidence type="ECO:0000256" key="2">
    <source>
        <dbReference type="ARBA" id="ARBA00023130"/>
    </source>
</evidence>
<dbReference type="InterPro" id="IPR013106">
    <property type="entry name" value="Ig_V-set"/>
</dbReference>
<accession>A0A7L2W074</accession>
<dbReference type="GO" id="GO:0019814">
    <property type="term" value="C:immunoglobulin complex"/>
    <property type="evidence" value="ECO:0007669"/>
    <property type="project" value="UniProtKB-KW"/>
</dbReference>
<dbReference type="InterPro" id="IPR036179">
    <property type="entry name" value="Ig-like_dom_sf"/>
</dbReference>
<dbReference type="OrthoDB" id="8865476at2759"/>
<organism evidence="5 6">
    <name type="scientific">Brachypteracias leptosomus</name>
    <name type="common">short-legged ground-roller</name>
    <dbReference type="NCBI Taxonomy" id="135165"/>
    <lineage>
        <taxon>Eukaryota</taxon>
        <taxon>Metazoa</taxon>
        <taxon>Chordata</taxon>
        <taxon>Craniata</taxon>
        <taxon>Vertebrata</taxon>
        <taxon>Euteleostomi</taxon>
        <taxon>Archelosauria</taxon>
        <taxon>Archosauria</taxon>
        <taxon>Dinosauria</taxon>
        <taxon>Saurischia</taxon>
        <taxon>Theropoda</taxon>
        <taxon>Coelurosauria</taxon>
        <taxon>Aves</taxon>
        <taxon>Neognathae</taxon>
        <taxon>Neoaves</taxon>
        <taxon>Telluraves</taxon>
        <taxon>Coraciimorphae</taxon>
        <taxon>Coraciiformes</taxon>
        <taxon>Brachypteraciidae</taxon>
        <taxon>Brachypteracias</taxon>
    </lineage>
</organism>
<evidence type="ECO:0000256" key="3">
    <source>
        <dbReference type="ARBA" id="ARBA00043265"/>
    </source>
</evidence>
<evidence type="ECO:0000313" key="5">
    <source>
        <dbReference type="EMBL" id="NXS64110.1"/>
    </source>
</evidence>
<keyword evidence="1" id="KW-0391">Immunity</keyword>